<dbReference type="Gene3D" id="1.25.40.20">
    <property type="entry name" value="Ankyrin repeat-containing domain"/>
    <property type="match status" value="1"/>
</dbReference>
<reference evidence="1 2" key="1">
    <citation type="journal article" date="2017" name="Mol. Biol. Evol.">
        <title>The 4-celled Tetrabaena socialis nuclear genome reveals the essential components for genetic control of cell number at the origin of multicellularity in the volvocine lineage.</title>
        <authorList>
            <person name="Featherston J."/>
            <person name="Arakaki Y."/>
            <person name="Hanschen E.R."/>
            <person name="Ferris P.J."/>
            <person name="Michod R.E."/>
            <person name="Olson B.J.S.C."/>
            <person name="Nozaki H."/>
            <person name="Durand P.M."/>
        </authorList>
    </citation>
    <scope>NUCLEOTIDE SEQUENCE [LARGE SCALE GENOMIC DNA]</scope>
    <source>
        <strain evidence="1 2">NIES-571</strain>
    </source>
</reference>
<sequence>MSNNKVVPTSQNGGGGIKHMAIKLFGSVTDQAFGGREQASLVEPEPAPPSMLPQAHSSDYLEEIAEIQQLLASQAFRTAQEEDPAFTILHYVALLGRTTLAEAIERSTGDVMRRFARMARYLVRRGHEVYVIDKYGCIPLQIAVSCGSTEMVSALLEPFDGVSSRQELRRRAEYLNHQDTQPSMTMHPGRQPAARRPVAALHWRVAAARQAPPAAAARLVQRFGSAAGATSGPAAALLTALQIRFTALHGAVSRGQHGTAILLLEAGGNPQILDITRSNAFQ</sequence>
<evidence type="ECO:0000313" key="2">
    <source>
        <dbReference type="Proteomes" id="UP000236333"/>
    </source>
</evidence>
<name>A0A2J7ZPW4_9CHLO</name>
<dbReference type="EMBL" id="PGGS01000683">
    <property type="protein sequence ID" value="PNH02292.1"/>
    <property type="molecule type" value="Genomic_DNA"/>
</dbReference>
<dbReference type="Proteomes" id="UP000236333">
    <property type="component" value="Unassembled WGS sequence"/>
</dbReference>
<keyword evidence="2" id="KW-1185">Reference proteome</keyword>
<proteinExistence type="predicted"/>
<dbReference type="SMART" id="SM00248">
    <property type="entry name" value="ANK"/>
    <property type="match status" value="3"/>
</dbReference>
<accession>A0A2J7ZPW4</accession>
<dbReference type="InterPro" id="IPR036770">
    <property type="entry name" value="Ankyrin_rpt-contain_sf"/>
</dbReference>
<dbReference type="AlphaFoldDB" id="A0A2J7ZPW4"/>
<dbReference type="SUPFAM" id="SSF48403">
    <property type="entry name" value="Ankyrin repeat"/>
    <property type="match status" value="1"/>
</dbReference>
<comment type="caution">
    <text evidence="1">The sequence shown here is derived from an EMBL/GenBank/DDBJ whole genome shotgun (WGS) entry which is preliminary data.</text>
</comment>
<dbReference type="OrthoDB" id="528648at2759"/>
<feature type="non-terminal residue" evidence="1">
    <location>
        <position position="282"/>
    </location>
</feature>
<protein>
    <submittedName>
        <fullName evidence="1">Uncharacterized protein</fullName>
    </submittedName>
</protein>
<organism evidence="1 2">
    <name type="scientific">Tetrabaena socialis</name>
    <dbReference type="NCBI Taxonomy" id="47790"/>
    <lineage>
        <taxon>Eukaryota</taxon>
        <taxon>Viridiplantae</taxon>
        <taxon>Chlorophyta</taxon>
        <taxon>core chlorophytes</taxon>
        <taxon>Chlorophyceae</taxon>
        <taxon>CS clade</taxon>
        <taxon>Chlamydomonadales</taxon>
        <taxon>Tetrabaenaceae</taxon>
        <taxon>Tetrabaena</taxon>
    </lineage>
</organism>
<gene>
    <name evidence="1" type="ORF">TSOC_011740</name>
</gene>
<dbReference type="InterPro" id="IPR002110">
    <property type="entry name" value="Ankyrin_rpt"/>
</dbReference>
<evidence type="ECO:0000313" key="1">
    <source>
        <dbReference type="EMBL" id="PNH02292.1"/>
    </source>
</evidence>